<evidence type="ECO:0000256" key="7">
    <source>
        <dbReference type="NCBIfam" id="TIGR01068"/>
    </source>
</evidence>
<dbReference type="Proteomes" id="UP001442364">
    <property type="component" value="Unassembled WGS sequence"/>
</dbReference>
<dbReference type="PIRSF" id="PIRSF000077">
    <property type="entry name" value="Thioredoxin"/>
    <property type="match status" value="1"/>
</dbReference>
<evidence type="ECO:0000313" key="11">
    <source>
        <dbReference type="Proteomes" id="UP001442364"/>
    </source>
</evidence>
<organism evidence="10 11">
    <name type="scientific">[Lactobacillus] rogosae</name>
    <dbReference type="NCBI Taxonomy" id="706562"/>
    <lineage>
        <taxon>Bacteria</taxon>
        <taxon>Bacillati</taxon>
        <taxon>Bacillota</taxon>
        <taxon>Clostridia</taxon>
        <taxon>Lachnospirales</taxon>
        <taxon>Lachnospiraceae</taxon>
        <taxon>Lachnospira</taxon>
    </lineage>
</organism>
<dbReference type="PRINTS" id="PR00421">
    <property type="entry name" value="THIOREDOXIN"/>
</dbReference>
<dbReference type="PANTHER" id="PTHR45663:SF11">
    <property type="entry name" value="GEO12009P1"/>
    <property type="match status" value="1"/>
</dbReference>
<keyword evidence="11" id="KW-1185">Reference proteome</keyword>
<dbReference type="PANTHER" id="PTHR45663">
    <property type="entry name" value="GEO12009P1"/>
    <property type="match status" value="1"/>
</dbReference>
<evidence type="ECO:0000259" key="9">
    <source>
        <dbReference type="PROSITE" id="PS51352"/>
    </source>
</evidence>
<comment type="similarity">
    <text evidence="1 8">Belongs to the thioredoxin family.</text>
</comment>
<gene>
    <name evidence="10" type="primary">trxA</name>
    <name evidence="10" type="ORF">WMO14_08520</name>
</gene>
<feature type="domain" description="Thioredoxin" evidence="9">
    <location>
        <begin position="1"/>
        <end position="103"/>
    </location>
</feature>
<dbReference type="PROSITE" id="PS51352">
    <property type="entry name" value="THIOREDOXIN_2"/>
    <property type="match status" value="1"/>
</dbReference>
<evidence type="ECO:0000256" key="1">
    <source>
        <dbReference type="ARBA" id="ARBA00008987"/>
    </source>
</evidence>
<protein>
    <recommendedName>
        <fullName evidence="2 7">Thioredoxin</fullName>
    </recommendedName>
</protein>
<comment type="caution">
    <text evidence="10">The sequence shown here is derived from an EMBL/GenBank/DDBJ whole genome shotgun (WGS) entry which is preliminary data.</text>
</comment>
<name>A0ABV1BVZ7_9FIRM</name>
<evidence type="ECO:0000256" key="2">
    <source>
        <dbReference type="ARBA" id="ARBA00020570"/>
    </source>
</evidence>
<evidence type="ECO:0000256" key="3">
    <source>
        <dbReference type="ARBA" id="ARBA00022448"/>
    </source>
</evidence>
<accession>A0ABV1BVZ7</accession>
<evidence type="ECO:0000256" key="4">
    <source>
        <dbReference type="ARBA" id="ARBA00022982"/>
    </source>
</evidence>
<sequence>MEIIHVTEATFKQEVLESDKPVLVDFWATWCGPCQMLAPVLEEVAAKQDDVKICKIDTDKELNLALQYKVASIPTLLLFKNGEVAATNIGFIGEEQVMEFIGQ</sequence>
<dbReference type="Pfam" id="PF00085">
    <property type="entry name" value="Thioredoxin"/>
    <property type="match status" value="1"/>
</dbReference>
<dbReference type="RefSeq" id="WP_055175797.1">
    <property type="nucleotide sequence ID" value="NZ_DAWCMB010000005.1"/>
</dbReference>
<dbReference type="InterPro" id="IPR005746">
    <property type="entry name" value="Thioredoxin"/>
</dbReference>
<dbReference type="InterPro" id="IPR013766">
    <property type="entry name" value="Thioredoxin_domain"/>
</dbReference>
<keyword evidence="4" id="KW-0249">Electron transport</keyword>
<dbReference type="NCBIfam" id="TIGR01068">
    <property type="entry name" value="thioredoxin"/>
    <property type="match status" value="1"/>
</dbReference>
<dbReference type="EMBL" id="JBBMER010000005">
    <property type="protein sequence ID" value="MEQ2379921.1"/>
    <property type="molecule type" value="Genomic_DNA"/>
</dbReference>
<evidence type="ECO:0000313" key="10">
    <source>
        <dbReference type="EMBL" id="MEQ2379921.1"/>
    </source>
</evidence>
<dbReference type="Gene3D" id="3.40.30.10">
    <property type="entry name" value="Glutaredoxin"/>
    <property type="match status" value="1"/>
</dbReference>
<proteinExistence type="inferred from homology"/>
<dbReference type="SUPFAM" id="SSF52833">
    <property type="entry name" value="Thioredoxin-like"/>
    <property type="match status" value="1"/>
</dbReference>
<evidence type="ECO:0000256" key="6">
    <source>
        <dbReference type="ARBA" id="ARBA00023284"/>
    </source>
</evidence>
<evidence type="ECO:0000256" key="5">
    <source>
        <dbReference type="ARBA" id="ARBA00023157"/>
    </source>
</evidence>
<keyword evidence="6" id="KW-0676">Redox-active center</keyword>
<dbReference type="PROSITE" id="PS00194">
    <property type="entry name" value="THIOREDOXIN_1"/>
    <property type="match status" value="1"/>
</dbReference>
<reference evidence="10 11" key="1">
    <citation type="submission" date="2024-03" db="EMBL/GenBank/DDBJ databases">
        <title>Human intestinal bacterial collection.</title>
        <authorList>
            <person name="Pauvert C."/>
            <person name="Hitch T.C.A."/>
            <person name="Clavel T."/>
        </authorList>
    </citation>
    <scope>NUCLEOTIDE SEQUENCE [LARGE SCALE GENOMIC DNA]</scope>
    <source>
        <strain evidence="10 11">CLA-AA-H255</strain>
    </source>
</reference>
<dbReference type="CDD" id="cd02947">
    <property type="entry name" value="TRX_family"/>
    <property type="match status" value="1"/>
</dbReference>
<dbReference type="InterPro" id="IPR036249">
    <property type="entry name" value="Thioredoxin-like_sf"/>
</dbReference>
<dbReference type="InterPro" id="IPR017937">
    <property type="entry name" value="Thioredoxin_CS"/>
</dbReference>
<evidence type="ECO:0000256" key="8">
    <source>
        <dbReference type="PIRNR" id="PIRNR000077"/>
    </source>
</evidence>
<keyword evidence="5" id="KW-1015">Disulfide bond</keyword>
<keyword evidence="3" id="KW-0813">Transport</keyword>